<dbReference type="PANTHER" id="PTHR24171">
    <property type="entry name" value="ANKYRIN REPEAT DOMAIN-CONTAINING PROTEIN 39-RELATED"/>
    <property type="match status" value="1"/>
</dbReference>
<accession>A0A1L7X143</accession>
<dbReference type="PROSITE" id="PS50297">
    <property type="entry name" value="ANK_REP_REGION"/>
    <property type="match status" value="12"/>
</dbReference>
<feature type="repeat" description="ANK" evidence="3">
    <location>
        <begin position="777"/>
        <end position="809"/>
    </location>
</feature>
<dbReference type="PANTHER" id="PTHR24171:SF10">
    <property type="entry name" value="ANKYRIN REPEAT DOMAIN-CONTAINING PROTEIN 29-LIKE"/>
    <property type="match status" value="1"/>
</dbReference>
<sequence length="1188" mass="130972">MSGTEFIAVAGVISSIIAIVGGIKQVVDAASEVEGLPTAFRQASNKLPLVSDILEATKHNFGEDNVSGVEKSVALVLDDCKDKWKTLNDLFDKVIPEEKASRVDRYYKAVKTLGKGGKVESLMKGILEDIQLLATIKTMTTTNVEKVIKTTTAAQEERVAKAITDVAAWPSSIPDDVFQEGAYTFTNIGTGQYIALGDAEQNIFGGESRQYHSGGGSQTINEAQTIINGIPNIYPLHEAPACLTALFLTNPRDDRQKLIYAKGTRVDGTCEWIKRNPLYELWLCSHSQLLWLSGGPGKGKTMLSIFLAEELERTAKDSQDISFLQFFCDNRDEKRNTAVAIIRGMIFQLLQLRPKLIDHILPSFQIQKESLFTSPAFETLWGIFEHMLRDPALGAVYCILDGLDECDEASLEVLLNKFKALFSTKFGESSACYLNLIIASRDFPEFIPEILSGFPRIRLDSDADTDINDDIHRFIKFKVNKLSVDKRYPKALREHVKGVFQDRAKGTFLWVGIVAEGLRKYKATQVETALSHFPSGLGELYARMLLQIEDDQRETAAMILRWVVMAVRPLTVSELSAAIGIADRPSTFFSPDEVMRDQVSCCGYFLMIKDHEVGLIHQSAKDYLLRETPDSNPKLEVFRIQKEVASLEIARKCFHYLQNGALAAGGVNLKTDISHSKAFPLLSYAALHWPEHAKTLACSEDIFDLSLPFYHENSCIREFWLETYWAMREFGKAPNSFTLLHLASYFGILPLAKNILLKNVSREKVERLLYLNKKDDRKRTALIWAALKGNETLVQLLLEKGADIEANDNDGKTALLWVTLLGKENLVQLLLEKGADIEAKNSDGRTALLLVALLGNEAIVQLLLKEGADIEAKDNDGRTALLRAALLGNEAAVLLLLEKGADIEAKDNDGRTALLNMALLGKEALVQLLLEKGADIEAKGNDGRTALLNMALLGKEALVQLLLEKGADIEAKDSNKRTALLWAASLGKETLMQLLLKDGADIEAKDNNGRTALLRAALLGNETIVQLLLEKGADIEANDNDGSTALLRAASLGNEAIVQLLLEKGADIKANDNNRTTALLWAASLGKETLMQLLLKDGADIEAKDNNGRTALLRAALLGNEATVLLLLEKGADIEAKDNSGRTALLNMALLGKEALVQLLLEKGADIKAKNRMEARCYFGWLHKAMRP</sequence>
<dbReference type="AlphaFoldDB" id="A0A1L7X143"/>
<feature type="repeat" description="ANK" evidence="3">
    <location>
        <begin position="1140"/>
        <end position="1172"/>
    </location>
</feature>
<dbReference type="Pfam" id="PF17107">
    <property type="entry name" value="SesA"/>
    <property type="match status" value="1"/>
</dbReference>
<feature type="repeat" description="ANK" evidence="3">
    <location>
        <begin position="909"/>
        <end position="941"/>
    </location>
</feature>
<dbReference type="InterPro" id="IPR056884">
    <property type="entry name" value="NPHP3-like_N"/>
</dbReference>
<dbReference type="InterPro" id="IPR027417">
    <property type="entry name" value="P-loop_NTPase"/>
</dbReference>
<feature type="repeat" description="ANK" evidence="3">
    <location>
        <begin position="1107"/>
        <end position="1139"/>
    </location>
</feature>
<dbReference type="Pfam" id="PF00023">
    <property type="entry name" value="Ank"/>
    <property type="match status" value="4"/>
</dbReference>
<dbReference type="InterPro" id="IPR002110">
    <property type="entry name" value="Ankyrin_rpt"/>
</dbReference>
<dbReference type="OrthoDB" id="674604at2759"/>
<feature type="repeat" description="ANK" evidence="3">
    <location>
        <begin position="1008"/>
        <end position="1040"/>
    </location>
</feature>
<keyword evidence="8" id="KW-1185">Reference proteome</keyword>
<feature type="repeat" description="ANK" evidence="3">
    <location>
        <begin position="1041"/>
        <end position="1073"/>
    </location>
</feature>
<evidence type="ECO:0000313" key="8">
    <source>
        <dbReference type="Proteomes" id="UP000184330"/>
    </source>
</evidence>
<keyword evidence="2 3" id="KW-0040">ANK repeat</keyword>
<dbReference type="Gene3D" id="3.40.50.300">
    <property type="entry name" value="P-loop containing nucleotide triphosphate hydrolases"/>
    <property type="match status" value="1"/>
</dbReference>
<dbReference type="Pfam" id="PF22939">
    <property type="entry name" value="WHD_GPIID"/>
    <property type="match status" value="1"/>
</dbReference>
<dbReference type="Pfam" id="PF24883">
    <property type="entry name" value="NPHP3_N"/>
    <property type="match status" value="1"/>
</dbReference>
<evidence type="ECO:0000256" key="1">
    <source>
        <dbReference type="ARBA" id="ARBA00022737"/>
    </source>
</evidence>
<evidence type="ECO:0000259" key="5">
    <source>
        <dbReference type="Pfam" id="PF22939"/>
    </source>
</evidence>
<evidence type="ECO:0000313" key="7">
    <source>
        <dbReference type="EMBL" id="CZR58736.1"/>
    </source>
</evidence>
<reference evidence="7 8" key="1">
    <citation type="submission" date="2016-03" db="EMBL/GenBank/DDBJ databases">
        <authorList>
            <person name="Ploux O."/>
        </authorList>
    </citation>
    <scope>NUCLEOTIDE SEQUENCE [LARGE SCALE GENOMIC DNA]</scope>
    <source>
        <strain evidence="7 8">UAMH 11012</strain>
    </source>
</reference>
<dbReference type="EMBL" id="FJOG01000012">
    <property type="protein sequence ID" value="CZR58736.1"/>
    <property type="molecule type" value="Genomic_DNA"/>
</dbReference>
<evidence type="ECO:0000256" key="3">
    <source>
        <dbReference type="PROSITE-ProRule" id="PRU00023"/>
    </source>
</evidence>
<feature type="repeat" description="ANK" evidence="3">
    <location>
        <begin position="975"/>
        <end position="1007"/>
    </location>
</feature>
<dbReference type="Pfam" id="PF12796">
    <property type="entry name" value="Ank_2"/>
    <property type="match status" value="3"/>
</dbReference>
<organism evidence="7 8">
    <name type="scientific">Phialocephala subalpina</name>
    <dbReference type="NCBI Taxonomy" id="576137"/>
    <lineage>
        <taxon>Eukaryota</taxon>
        <taxon>Fungi</taxon>
        <taxon>Dikarya</taxon>
        <taxon>Ascomycota</taxon>
        <taxon>Pezizomycotina</taxon>
        <taxon>Leotiomycetes</taxon>
        <taxon>Helotiales</taxon>
        <taxon>Mollisiaceae</taxon>
        <taxon>Phialocephala</taxon>
        <taxon>Phialocephala fortinii species complex</taxon>
    </lineage>
</organism>
<evidence type="ECO:0000259" key="4">
    <source>
        <dbReference type="Pfam" id="PF17107"/>
    </source>
</evidence>
<feature type="repeat" description="ANK" evidence="3">
    <location>
        <begin position="843"/>
        <end position="875"/>
    </location>
</feature>
<dbReference type="InterPro" id="IPR054471">
    <property type="entry name" value="GPIID_WHD"/>
</dbReference>
<keyword evidence="1" id="KW-0677">Repeat</keyword>
<dbReference type="InterPro" id="IPR036770">
    <property type="entry name" value="Ankyrin_rpt-contain_sf"/>
</dbReference>
<dbReference type="PROSITE" id="PS50088">
    <property type="entry name" value="ANK_REPEAT"/>
    <property type="match status" value="12"/>
</dbReference>
<feature type="domain" description="Nephrocystin 3-like N-terminal" evidence="6">
    <location>
        <begin position="268"/>
        <end position="441"/>
    </location>
</feature>
<feature type="repeat" description="ANK" evidence="3">
    <location>
        <begin position="942"/>
        <end position="974"/>
    </location>
</feature>
<feature type="domain" description="GPI inositol-deacylase winged helix" evidence="5">
    <location>
        <begin position="552"/>
        <end position="632"/>
    </location>
</feature>
<protein>
    <submittedName>
        <fullName evidence="7">Uncharacterized protein</fullName>
    </submittedName>
</protein>
<feature type="repeat" description="ANK" evidence="3">
    <location>
        <begin position="1074"/>
        <end position="1106"/>
    </location>
</feature>
<name>A0A1L7X143_9HELO</name>
<evidence type="ECO:0000259" key="6">
    <source>
        <dbReference type="Pfam" id="PF24883"/>
    </source>
</evidence>
<dbReference type="SUPFAM" id="SSF52540">
    <property type="entry name" value="P-loop containing nucleoside triphosphate hydrolases"/>
    <property type="match status" value="1"/>
</dbReference>
<dbReference type="SUPFAM" id="SSF48403">
    <property type="entry name" value="Ankyrin repeat"/>
    <property type="match status" value="2"/>
</dbReference>
<dbReference type="Proteomes" id="UP000184330">
    <property type="component" value="Unassembled WGS sequence"/>
</dbReference>
<evidence type="ECO:0000256" key="2">
    <source>
        <dbReference type="ARBA" id="ARBA00023043"/>
    </source>
</evidence>
<dbReference type="SMART" id="SM00248">
    <property type="entry name" value="ANK"/>
    <property type="match status" value="13"/>
</dbReference>
<feature type="repeat" description="ANK" evidence="3">
    <location>
        <begin position="876"/>
        <end position="908"/>
    </location>
</feature>
<proteinExistence type="predicted"/>
<gene>
    <name evidence="7" type="ORF">PAC_08628</name>
</gene>
<dbReference type="Gene3D" id="1.25.40.20">
    <property type="entry name" value="Ankyrin repeat-containing domain"/>
    <property type="match status" value="4"/>
</dbReference>
<dbReference type="InterPro" id="IPR031352">
    <property type="entry name" value="SesA"/>
</dbReference>
<feature type="domain" description="NACHT-NTPase and P-loop NTPases N-terminal" evidence="4">
    <location>
        <begin position="13"/>
        <end position="133"/>
    </location>
</feature>
<feature type="repeat" description="ANK" evidence="3">
    <location>
        <begin position="810"/>
        <end position="842"/>
    </location>
</feature>
<dbReference type="STRING" id="576137.A0A1L7X143"/>